<dbReference type="RefSeq" id="WP_121940763.1">
    <property type="nucleotide sequence ID" value="NZ_CP137846.1"/>
</dbReference>
<gene>
    <name evidence="1" type="ORF">JN00_0286</name>
</gene>
<organism evidence="1 2">
    <name type="scientific">Metamycoplasma subdolum</name>
    <dbReference type="NCBI Taxonomy" id="92407"/>
    <lineage>
        <taxon>Bacteria</taxon>
        <taxon>Bacillati</taxon>
        <taxon>Mycoplasmatota</taxon>
        <taxon>Mycoplasmoidales</taxon>
        <taxon>Metamycoplasmataceae</taxon>
        <taxon>Metamycoplasma</taxon>
    </lineage>
</organism>
<proteinExistence type="predicted"/>
<name>A0A3M0A2H0_9BACT</name>
<reference evidence="1 2" key="1">
    <citation type="submission" date="2018-10" db="EMBL/GenBank/DDBJ databases">
        <title>Genomic Encyclopedia of Archaeal and Bacterial Type Strains, Phase II (KMG-II): from individual species to whole genera.</title>
        <authorList>
            <person name="Goeker M."/>
        </authorList>
    </citation>
    <scope>NUCLEOTIDE SEQUENCE [LARGE SCALE GENOMIC DNA]</scope>
    <source>
        <strain evidence="1 2">ATCC 29870</strain>
    </source>
</reference>
<dbReference type="AlphaFoldDB" id="A0A3M0A2H0"/>
<keyword evidence="2" id="KW-1185">Reference proteome</keyword>
<evidence type="ECO:0000313" key="2">
    <source>
        <dbReference type="Proteomes" id="UP000267246"/>
    </source>
</evidence>
<protein>
    <submittedName>
        <fullName evidence="1">Uncharacterized protein</fullName>
    </submittedName>
</protein>
<evidence type="ECO:0000313" key="1">
    <source>
        <dbReference type="EMBL" id="RMA78644.1"/>
    </source>
</evidence>
<accession>A0A3M0A2H0</accession>
<comment type="caution">
    <text evidence="1">The sequence shown here is derived from an EMBL/GenBank/DDBJ whole genome shotgun (WGS) entry which is preliminary data.</text>
</comment>
<sequence length="116" mass="14282">MNLRTKLNFVIKWYQIRKLIDELKEIAEKIKKIPNKNDPFYEIDILRELRVKTFEEIIKKLKSKLSEDELIIYVNIFEKFVNINNTKWYEKYFTRASYYRKLPGLLSKIFYYVIST</sequence>
<dbReference type="Proteomes" id="UP000267246">
    <property type="component" value="Unassembled WGS sequence"/>
</dbReference>
<dbReference type="EMBL" id="REFI01000006">
    <property type="protein sequence ID" value="RMA78644.1"/>
    <property type="molecule type" value="Genomic_DNA"/>
</dbReference>